<name>N9NM74_9GAMM</name>
<dbReference type="HOGENOM" id="CLU_184966_0_0_6"/>
<dbReference type="EMBL" id="APRW01000009">
    <property type="protein sequence ID" value="ENX22058.1"/>
    <property type="molecule type" value="Genomic_DNA"/>
</dbReference>
<proteinExistence type="predicted"/>
<dbReference type="GeneID" id="303684287"/>
<gene>
    <name evidence="1" type="ORF">F892_01298</name>
</gene>
<keyword evidence="2" id="KW-1185">Reference proteome</keyword>
<dbReference type="Proteomes" id="UP000013173">
    <property type="component" value="Unassembled WGS sequence"/>
</dbReference>
<organism evidence="1 2">
    <name type="scientific">Acinetobacter vivianii</name>
    <dbReference type="NCBI Taxonomy" id="1776742"/>
    <lineage>
        <taxon>Bacteria</taxon>
        <taxon>Pseudomonadati</taxon>
        <taxon>Pseudomonadota</taxon>
        <taxon>Gammaproteobacteria</taxon>
        <taxon>Moraxellales</taxon>
        <taxon>Moraxellaceae</taxon>
        <taxon>Acinetobacter</taxon>
    </lineage>
</organism>
<sequence>MENTEIPVCECLVIIILKEIKLGNSIRSYNSDPEWPEKDSKFVFLENRINLTSLSEFPDWVSVRVNNDMHYT</sequence>
<protein>
    <submittedName>
        <fullName evidence="1">Uncharacterized protein</fullName>
    </submittedName>
</protein>
<dbReference type="AlphaFoldDB" id="N9NM74"/>
<comment type="caution">
    <text evidence="1">The sequence shown here is derived from an EMBL/GenBank/DDBJ whole genome shotgun (WGS) entry which is preliminary data.</text>
</comment>
<dbReference type="RefSeq" id="WP_005256946.1">
    <property type="nucleotide sequence ID" value="NZ_BMDR01000005.1"/>
</dbReference>
<evidence type="ECO:0000313" key="2">
    <source>
        <dbReference type="Proteomes" id="UP000013173"/>
    </source>
</evidence>
<reference evidence="1 2" key="1">
    <citation type="submission" date="2013-02" db="EMBL/GenBank/DDBJ databases">
        <title>The Genome Sequence of Acinetobacter sp. NIPH 2168.</title>
        <authorList>
            <consortium name="The Broad Institute Genome Sequencing Platform"/>
            <consortium name="The Broad Institute Genome Sequencing Center for Infectious Disease"/>
            <person name="Cerqueira G."/>
            <person name="Feldgarden M."/>
            <person name="Courvalin P."/>
            <person name="Perichon B."/>
            <person name="Grillot-Courvalin C."/>
            <person name="Clermont D."/>
            <person name="Rocha E."/>
            <person name="Yoon E.-J."/>
            <person name="Nemec A."/>
            <person name="Walker B."/>
            <person name="Young S.K."/>
            <person name="Zeng Q."/>
            <person name="Gargeya S."/>
            <person name="Fitzgerald M."/>
            <person name="Haas B."/>
            <person name="Abouelleil A."/>
            <person name="Alvarado L."/>
            <person name="Arachchi H.M."/>
            <person name="Berlin A.M."/>
            <person name="Chapman S.B."/>
            <person name="Dewar J."/>
            <person name="Goldberg J."/>
            <person name="Griggs A."/>
            <person name="Gujja S."/>
            <person name="Hansen M."/>
            <person name="Howarth C."/>
            <person name="Imamovic A."/>
            <person name="Larimer J."/>
            <person name="McCowan C."/>
            <person name="Murphy C."/>
            <person name="Neiman D."/>
            <person name="Pearson M."/>
            <person name="Priest M."/>
            <person name="Roberts A."/>
            <person name="Saif S."/>
            <person name="Shea T."/>
            <person name="Sisk P."/>
            <person name="Sykes S."/>
            <person name="Wortman J."/>
            <person name="Nusbaum C."/>
            <person name="Birren B."/>
        </authorList>
    </citation>
    <scope>NUCLEOTIDE SEQUENCE [LARGE SCALE GENOMIC DNA]</scope>
    <source>
        <strain evidence="1 2">NIPH 2168</strain>
    </source>
</reference>
<evidence type="ECO:0000313" key="1">
    <source>
        <dbReference type="EMBL" id="ENX22058.1"/>
    </source>
</evidence>
<accession>N9NM74</accession>